<reference evidence="2" key="2">
    <citation type="submission" date="2022-01" db="EMBL/GenBank/DDBJ databases">
        <authorList>
            <person name="Yamashiro T."/>
            <person name="Shiraishi A."/>
            <person name="Satake H."/>
            <person name="Nakayama K."/>
        </authorList>
    </citation>
    <scope>NUCLEOTIDE SEQUENCE</scope>
</reference>
<dbReference type="InterPro" id="IPR043502">
    <property type="entry name" value="DNA/RNA_pol_sf"/>
</dbReference>
<dbReference type="Gene3D" id="3.10.10.10">
    <property type="entry name" value="HIV Type 1 Reverse Transcriptase, subunit A, domain 1"/>
    <property type="match status" value="1"/>
</dbReference>
<proteinExistence type="predicted"/>
<dbReference type="PANTHER" id="PTHR24559">
    <property type="entry name" value="TRANSPOSON TY3-I GAG-POL POLYPROTEIN"/>
    <property type="match status" value="1"/>
</dbReference>
<dbReference type="EMBL" id="BQNB010018165">
    <property type="protein sequence ID" value="GJT71418.1"/>
    <property type="molecule type" value="Genomic_DNA"/>
</dbReference>
<organism evidence="2 3">
    <name type="scientific">Tanacetum coccineum</name>
    <dbReference type="NCBI Taxonomy" id="301880"/>
    <lineage>
        <taxon>Eukaryota</taxon>
        <taxon>Viridiplantae</taxon>
        <taxon>Streptophyta</taxon>
        <taxon>Embryophyta</taxon>
        <taxon>Tracheophyta</taxon>
        <taxon>Spermatophyta</taxon>
        <taxon>Magnoliopsida</taxon>
        <taxon>eudicotyledons</taxon>
        <taxon>Gunneridae</taxon>
        <taxon>Pentapetalae</taxon>
        <taxon>asterids</taxon>
        <taxon>campanulids</taxon>
        <taxon>Asterales</taxon>
        <taxon>Asteraceae</taxon>
        <taxon>Asteroideae</taxon>
        <taxon>Anthemideae</taxon>
        <taxon>Anthemidinae</taxon>
        <taxon>Tanacetum</taxon>
    </lineage>
</organism>
<dbReference type="Gene3D" id="3.30.70.270">
    <property type="match status" value="1"/>
</dbReference>
<reference evidence="2" key="1">
    <citation type="journal article" date="2022" name="Int. J. Mol. Sci.">
        <title>Draft Genome of Tanacetum Coccineum: Genomic Comparison of Closely Related Tanacetum-Family Plants.</title>
        <authorList>
            <person name="Yamashiro T."/>
            <person name="Shiraishi A."/>
            <person name="Nakayama K."/>
            <person name="Satake H."/>
        </authorList>
    </citation>
    <scope>NUCLEOTIDE SEQUENCE</scope>
</reference>
<dbReference type="InterPro" id="IPR043128">
    <property type="entry name" value="Rev_trsase/Diguanyl_cyclase"/>
</dbReference>
<feature type="compositionally biased region" description="Low complexity" evidence="1">
    <location>
        <begin position="12"/>
        <end position="23"/>
    </location>
</feature>
<feature type="region of interest" description="Disordered" evidence="1">
    <location>
        <begin position="1"/>
        <end position="23"/>
    </location>
</feature>
<name>A0ABQ5G836_9ASTR</name>
<evidence type="ECO:0008006" key="4">
    <source>
        <dbReference type="Google" id="ProtNLM"/>
    </source>
</evidence>
<protein>
    <recommendedName>
        <fullName evidence="4">Reverse transcriptase domain-containing protein</fullName>
    </recommendedName>
</protein>
<dbReference type="Proteomes" id="UP001151760">
    <property type="component" value="Unassembled WGS sequence"/>
</dbReference>
<gene>
    <name evidence="2" type="ORF">Tco_1030704</name>
</gene>
<comment type="caution">
    <text evidence="2">The sequence shown here is derived from an EMBL/GenBank/DDBJ whole genome shotgun (WGS) entry which is preliminary data.</text>
</comment>
<evidence type="ECO:0000313" key="3">
    <source>
        <dbReference type="Proteomes" id="UP001151760"/>
    </source>
</evidence>
<evidence type="ECO:0000313" key="2">
    <source>
        <dbReference type="EMBL" id="GJT71418.1"/>
    </source>
</evidence>
<keyword evidence="3" id="KW-1185">Reference proteome</keyword>
<sequence>MAPRGRPTRLNPDTTPPTTVTQPKCTTTQLVTEANFTALINHGPRPAQAARECSYSEFLKCKPLDFKGTEGVVGLTRWFEKMELVFRLAIAQQLVSPPSEVAPALTWAAPEESDGDCKYGQRGEIKEDSKLKCGTLRKEKGSMMNLSRTIKTNKIGGRTQARPMLQAMVTGSHTKGLSLYVPSVMAIMKQVLVHLGAVTAIGLAIRKGLLSEGVFRLEMRGQTQTSSLRVKDFPYVFPEDFPGLPSDRQVEFQMIGTGDAPGRVIYSKIIDLRSGYPNEVRDSRHLEDCLKNRYGHYEFQVMPFGLTNAPAVFMDLMTMSVQTLLENLFLSLFDDYFDLFQEQARARRASEDNIRVVEERGVECKIFQVRILIPKVQFLSSRD</sequence>
<dbReference type="SUPFAM" id="SSF56672">
    <property type="entry name" value="DNA/RNA polymerases"/>
    <property type="match status" value="1"/>
</dbReference>
<dbReference type="InterPro" id="IPR053134">
    <property type="entry name" value="RNA-dir_DNA_polymerase"/>
</dbReference>
<dbReference type="PANTHER" id="PTHR24559:SF427">
    <property type="entry name" value="RNA-DIRECTED DNA POLYMERASE"/>
    <property type="match status" value="1"/>
</dbReference>
<accession>A0ABQ5G836</accession>
<evidence type="ECO:0000256" key="1">
    <source>
        <dbReference type="SAM" id="MobiDB-lite"/>
    </source>
</evidence>